<organism evidence="6 7">
    <name type="scientific">Ilex paraguariensis</name>
    <name type="common">yerba mate</name>
    <dbReference type="NCBI Taxonomy" id="185542"/>
    <lineage>
        <taxon>Eukaryota</taxon>
        <taxon>Viridiplantae</taxon>
        <taxon>Streptophyta</taxon>
        <taxon>Embryophyta</taxon>
        <taxon>Tracheophyta</taxon>
        <taxon>Spermatophyta</taxon>
        <taxon>Magnoliopsida</taxon>
        <taxon>eudicotyledons</taxon>
        <taxon>Gunneridae</taxon>
        <taxon>Pentapetalae</taxon>
        <taxon>asterids</taxon>
        <taxon>campanulids</taxon>
        <taxon>Aquifoliales</taxon>
        <taxon>Aquifoliaceae</taxon>
        <taxon>Ilex</taxon>
    </lineage>
</organism>
<evidence type="ECO:0000256" key="5">
    <source>
        <dbReference type="ARBA" id="ARBA00023242"/>
    </source>
</evidence>
<dbReference type="PANTHER" id="PTHR13130">
    <property type="entry name" value="34 KDA TRANSCRIPTIONAL CO-ACTIVATOR-RELATED"/>
    <property type="match status" value="1"/>
</dbReference>
<accession>A0ABC8TUG3</accession>
<dbReference type="AlphaFoldDB" id="A0ABC8TUG3"/>
<comment type="subcellular location">
    <subcellularLocation>
        <location evidence="1">Nucleus</location>
    </subcellularLocation>
</comment>
<gene>
    <name evidence="6" type="ORF">ILEXP_LOCUS39999</name>
</gene>
<evidence type="ECO:0000313" key="6">
    <source>
        <dbReference type="EMBL" id="CAK9170504.1"/>
    </source>
</evidence>
<dbReference type="InterPro" id="IPR021627">
    <property type="entry name" value="Mediator_Med27"/>
</dbReference>
<comment type="caution">
    <text evidence="6">The sequence shown here is derived from an EMBL/GenBank/DDBJ whole genome shotgun (WGS) entry which is preliminary data.</text>
</comment>
<keyword evidence="4" id="KW-0804">Transcription</keyword>
<comment type="similarity">
    <text evidence="2">Belongs to the Mediator complex subunit 27 family.</text>
</comment>
<dbReference type="EMBL" id="CAUOFW020005503">
    <property type="protein sequence ID" value="CAK9170504.1"/>
    <property type="molecule type" value="Genomic_DNA"/>
</dbReference>
<keyword evidence="3" id="KW-0805">Transcription regulation</keyword>
<name>A0ABC8TUG3_9AQUA</name>
<keyword evidence="5" id="KW-0539">Nucleus</keyword>
<evidence type="ECO:0000256" key="1">
    <source>
        <dbReference type="ARBA" id="ARBA00004123"/>
    </source>
</evidence>
<evidence type="ECO:0000256" key="3">
    <source>
        <dbReference type="ARBA" id="ARBA00023015"/>
    </source>
</evidence>
<keyword evidence="7" id="KW-1185">Reference proteome</keyword>
<reference evidence="6 7" key="1">
    <citation type="submission" date="2024-02" db="EMBL/GenBank/DDBJ databases">
        <authorList>
            <person name="Vignale AGUSTIN F."/>
            <person name="Sosa J E."/>
            <person name="Modenutti C."/>
        </authorList>
    </citation>
    <scope>NUCLEOTIDE SEQUENCE [LARGE SCALE GENOMIC DNA]</scope>
</reference>
<evidence type="ECO:0000256" key="4">
    <source>
        <dbReference type="ARBA" id="ARBA00023163"/>
    </source>
</evidence>
<dbReference type="Proteomes" id="UP001642360">
    <property type="component" value="Unassembled WGS sequence"/>
</dbReference>
<evidence type="ECO:0000313" key="7">
    <source>
        <dbReference type="Proteomes" id="UP001642360"/>
    </source>
</evidence>
<sequence length="169" mass="18481">MDKASLMDRLNQASDLVDTIRVGPNRLARALSFASQTHQSNESVRLITNEAASMQHYLQNSELLVGITFPSCKRSGTSSMNNGQSKLLRQLEKLQATGRIFLLAQGLGRKELEDSGVLNESLRSRSNSWGLHMPLVCPDGAVVAYAWKRQLAGQAGASAVDRTRCVPKL</sequence>
<protein>
    <submittedName>
        <fullName evidence="6">Uncharacterized protein</fullName>
    </submittedName>
</protein>
<dbReference type="PANTHER" id="PTHR13130:SF4">
    <property type="entry name" value="MEDIATOR OF RNA POLYMERASE II TRANSCRIPTION SUBUNIT 27"/>
    <property type="match status" value="1"/>
</dbReference>
<evidence type="ECO:0000256" key="2">
    <source>
        <dbReference type="ARBA" id="ARBA00008048"/>
    </source>
</evidence>
<dbReference type="GO" id="GO:0005634">
    <property type="term" value="C:nucleus"/>
    <property type="evidence" value="ECO:0007669"/>
    <property type="project" value="UniProtKB-SubCell"/>
</dbReference>
<proteinExistence type="inferred from homology"/>